<dbReference type="HAMAP" id="MF_00379">
    <property type="entry name" value="GTPase_MnmE"/>
    <property type="match status" value="1"/>
</dbReference>
<dbReference type="NCBIfam" id="NF003661">
    <property type="entry name" value="PRK05291.1-3"/>
    <property type="match status" value="1"/>
</dbReference>
<keyword evidence="8 10" id="KW-0630">Potassium</keyword>
<feature type="binding site" evidence="10">
    <location>
        <position position="124"/>
    </location>
    <ligand>
        <name>(6S)-5-formyl-5,6,7,8-tetrahydrofolate</name>
        <dbReference type="ChEBI" id="CHEBI:57457"/>
    </ligand>
</feature>
<dbReference type="FunFam" id="3.30.1360.120:FF:000003">
    <property type="entry name" value="tRNA modification GTPase MnmE"/>
    <property type="match status" value="1"/>
</dbReference>
<feature type="binding site" evidence="10">
    <location>
        <begin position="274"/>
        <end position="277"/>
    </location>
    <ligand>
        <name>GTP</name>
        <dbReference type="ChEBI" id="CHEBI:37565"/>
    </ligand>
</feature>
<dbReference type="SUPFAM" id="SSF116878">
    <property type="entry name" value="TrmE connector domain"/>
    <property type="match status" value="1"/>
</dbReference>
<sequence length="458" mass="50538">MEMDTVAAISTPPGEGAIAIIRISGDESVAIADRMYRGKKKLRDVDTHSIHYGHLVQPSTNDTVEEVMVSVLRAPKTFTKEDIIEINVHGGVVSADRVLQLVLTEGARLAEPGEFTKRAFLNGRIDLSQAEGVMDMIRAKTDRAMNVAMKQVEGRLARQIKTLRTRLLEAIAHVEVNIDYPEYDAESVTLERLEKQITDVQTEIDQLLATAHQGKILREGLETAIIGRPNVGKSSLMNALVQDNRAIVTEIPGTTRDVLEEYVNVKGVPLRLIDTAGIRETEDIVEKMGVERSRQALSDAELVVFVLNANEALTAEDEALFAAIADFNAIVVLNKTDLKKEIDESQVRELVGSRPLVTTSLLKEEGIEDLEAAIAHLFFDEGVEAAEMNYVSNTRHIALLNQAKETINEALEAARADMPVDMVQIDVTRAWEHLGEIVGETAPDQLIDQLFSQFCLGK</sequence>
<reference evidence="14 15" key="1">
    <citation type="submission" date="2020-06" db="EMBL/GenBank/DDBJ databases">
        <title>Genomic analysis of Salicibibacter sp. NKC5-3.</title>
        <authorList>
            <person name="Oh Y.J."/>
        </authorList>
    </citation>
    <scope>NUCLEOTIDE SEQUENCE [LARGE SCALE GENOMIC DNA]</scope>
    <source>
        <strain evidence="14 15">NKC5-3</strain>
    </source>
</reference>
<comment type="subunit">
    <text evidence="10">Homodimer. Heterotetramer of two MnmE and two MnmG subunits.</text>
</comment>
<evidence type="ECO:0000256" key="12">
    <source>
        <dbReference type="SAM" id="Coils"/>
    </source>
</evidence>
<dbReference type="GO" id="GO:0005525">
    <property type="term" value="F:GTP binding"/>
    <property type="evidence" value="ECO:0007669"/>
    <property type="project" value="UniProtKB-UniRule"/>
</dbReference>
<feature type="binding site" evidence="10">
    <location>
        <position position="234"/>
    </location>
    <ligand>
        <name>Mg(2+)</name>
        <dbReference type="ChEBI" id="CHEBI:18420"/>
    </ligand>
</feature>
<evidence type="ECO:0000256" key="9">
    <source>
        <dbReference type="ARBA" id="ARBA00023134"/>
    </source>
</evidence>
<keyword evidence="15" id="KW-1185">Reference proteome</keyword>
<dbReference type="PROSITE" id="PS51709">
    <property type="entry name" value="G_TRME"/>
    <property type="match status" value="1"/>
</dbReference>
<keyword evidence="4 10" id="KW-0479">Metal-binding</keyword>
<dbReference type="InterPro" id="IPR027266">
    <property type="entry name" value="TrmE/GcvT-like"/>
</dbReference>
<evidence type="ECO:0000256" key="7">
    <source>
        <dbReference type="ARBA" id="ARBA00022842"/>
    </source>
</evidence>
<dbReference type="GO" id="GO:0030488">
    <property type="term" value="P:tRNA methylation"/>
    <property type="evidence" value="ECO:0007669"/>
    <property type="project" value="TreeGrafter"/>
</dbReference>
<evidence type="ECO:0000256" key="6">
    <source>
        <dbReference type="ARBA" id="ARBA00022801"/>
    </source>
</evidence>
<feature type="binding site" evidence="10">
    <location>
        <position position="85"/>
    </location>
    <ligand>
        <name>(6S)-5-formyl-5,6,7,8-tetrahydrofolate</name>
        <dbReference type="ChEBI" id="CHEBI:57457"/>
    </ligand>
</feature>
<dbReference type="NCBIfam" id="TIGR00450">
    <property type="entry name" value="mnmE_trmE_thdF"/>
    <property type="match status" value="1"/>
</dbReference>
<evidence type="ECO:0000256" key="3">
    <source>
        <dbReference type="ARBA" id="ARBA00022694"/>
    </source>
</evidence>
<dbReference type="Gene3D" id="1.20.120.430">
    <property type="entry name" value="tRNA modification GTPase MnmE domain 2"/>
    <property type="match status" value="1"/>
</dbReference>
<evidence type="ECO:0000256" key="11">
    <source>
        <dbReference type="RuleBase" id="RU003313"/>
    </source>
</evidence>
<dbReference type="GO" id="GO:0005829">
    <property type="term" value="C:cytosol"/>
    <property type="evidence" value="ECO:0007669"/>
    <property type="project" value="TreeGrafter"/>
</dbReference>
<comment type="cofactor">
    <cofactor evidence="10">
        <name>K(+)</name>
        <dbReference type="ChEBI" id="CHEBI:29103"/>
    </cofactor>
    <text evidence="10">Binds 1 potassium ion per subunit.</text>
</comment>
<comment type="function">
    <text evidence="10">Exhibits a very high intrinsic GTPase hydrolysis rate. Involved in the addition of a carboxymethylaminomethyl (cmnm) group at the wobble position (U34) of certain tRNAs, forming tRNA-cmnm(5)s(2)U34.</text>
</comment>
<dbReference type="RefSeq" id="WP_200126100.1">
    <property type="nucleotide sequence ID" value="NZ_CP054705.1"/>
</dbReference>
<comment type="similarity">
    <text evidence="1 10 11">Belongs to the TRAFAC class TrmE-Era-EngA-EngB-Septin-like GTPase superfamily. TrmE GTPase family.</text>
</comment>
<dbReference type="CDD" id="cd14858">
    <property type="entry name" value="TrmE_N"/>
    <property type="match status" value="1"/>
</dbReference>
<evidence type="ECO:0000256" key="8">
    <source>
        <dbReference type="ARBA" id="ARBA00022958"/>
    </source>
</evidence>
<evidence type="ECO:0000256" key="4">
    <source>
        <dbReference type="ARBA" id="ARBA00022723"/>
    </source>
</evidence>
<dbReference type="NCBIfam" id="TIGR00231">
    <property type="entry name" value="small_GTP"/>
    <property type="match status" value="1"/>
</dbReference>
<feature type="binding site" evidence="10">
    <location>
        <position position="254"/>
    </location>
    <ligand>
        <name>K(+)</name>
        <dbReference type="ChEBI" id="CHEBI:29103"/>
    </ligand>
</feature>
<feature type="binding site" evidence="10">
    <location>
        <position position="255"/>
    </location>
    <ligand>
        <name>Mg(2+)</name>
        <dbReference type="ChEBI" id="CHEBI:18420"/>
    </ligand>
</feature>
<keyword evidence="3 10" id="KW-0819">tRNA processing</keyword>
<dbReference type="InterPro" id="IPR027368">
    <property type="entry name" value="MnmE_dom2"/>
</dbReference>
<dbReference type="EMBL" id="CP054705">
    <property type="protein sequence ID" value="QQK78111.1"/>
    <property type="molecule type" value="Genomic_DNA"/>
</dbReference>
<protein>
    <recommendedName>
        <fullName evidence="10">tRNA modification GTPase MnmE</fullName>
        <ecNumber evidence="10">3.6.-.-</ecNumber>
    </recommendedName>
</protein>
<dbReference type="InterPro" id="IPR025867">
    <property type="entry name" value="MnmE_helical"/>
</dbReference>
<dbReference type="PANTHER" id="PTHR42714">
    <property type="entry name" value="TRNA MODIFICATION GTPASE GTPBP3"/>
    <property type="match status" value="1"/>
</dbReference>
<dbReference type="InterPro" id="IPR006073">
    <property type="entry name" value="GTP-bd"/>
</dbReference>
<feature type="binding site" evidence="10">
    <location>
        <position position="251"/>
    </location>
    <ligand>
        <name>K(+)</name>
        <dbReference type="ChEBI" id="CHEBI:29103"/>
    </ligand>
</feature>
<keyword evidence="6 10" id="KW-0378">Hydrolase</keyword>
<feature type="binding site" evidence="10">
    <location>
        <position position="22"/>
    </location>
    <ligand>
        <name>(6S)-5-formyl-5,6,7,8-tetrahydrofolate</name>
        <dbReference type="ChEBI" id="CHEBI:57457"/>
    </ligand>
</feature>
<organism evidence="14 15">
    <name type="scientific">Salicibibacter cibarius</name>
    <dbReference type="NCBI Taxonomy" id="2743000"/>
    <lineage>
        <taxon>Bacteria</taxon>
        <taxon>Bacillati</taxon>
        <taxon>Bacillota</taxon>
        <taxon>Bacilli</taxon>
        <taxon>Bacillales</taxon>
        <taxon>Bacillaceae</taxon>
        <taxon>Salicibibacter</taxon>
    </lineage>
</organism>
<accession>A0A7T6Z7B5</accession>
<dbReference type="GO" id="GO:0002098">
    <property type="term" value="P:tRNA wobble uridine modification"/>
    <property type="evidence" value="ECO:0007669"/>
    <property type="project" value="TreeGrafter"/>
</dbReference>
<dbReference type="Pfam" id="PF01926">
    <property type="entry name" value="MMR_HSR1"/>
    <property type="match status" value="1"/>
</dbReference>
<keyword evidence="12" id="KW-0175">Coiled coil</keyword>
<comment type="caution">
    <text evidence="10">Lacks conserved residue(s) required for the propagation of feature annotation.</text>
</comment>
<dbReference type="SUPFAM" id="SSF52540">
    <property type="entry name" value="P-loop containing nucleoside triphosphate hydrolases"/>
    <property type="match status" value="1"/>
</dbReference>
<dbReference type="Pfam" id="PF10396">
    <property type="entry name" value="TrmE_N"/>
    <property type="match status" value="1"/>
</dbReference>
<dbReference type="EC" id="3.6.-.-" evidence="10"/>
<dbReference type="InterPro" id="IPR027417">
    <property type="entry name" value="P-loop_NTPase"/>
</dbReference>
<feature type="domain" description="TrmE-type G" evidence="13">
    <location>
        <begin position="220"/>
        <end position="379"/>
    </location>
</feature>
<evidence type="ECO:0000259" key="13">
    <source>
        <dbReference type="PROSITE" id="PS51709"/>
    </source>
</evidence>
<name>A0A7T6Z7B5_9BACI</name>
<dbReference type="InterPro" id="IPR031168">
    <property type="entry name" value="G_TrmE"/>
</dbReference>
<dbReference type="CDD" id="cd04164">
    <property type="entry name" value="trmE"/>
    <property type="match status" value="1"/>
</dbReference>
<evidence type="ECO:0000313" key="15">
    <source>
        <dbReference type="Proteomes" id="UP000595823"/>
    </source>
</evidence>
<dbReference type="KEGG" id="scia:HUG15_22665"/>
<dbReference type="Pfam" id="PF12631">
    <property type="entry name" value="MnmE_helical"/>
    <property type="match status" value="1"/>
</dbReference>
<dbReference type="InterPro" id="IPR005225">
    <property type="entry name" value="Small_GTP-bd"/>
</dbReference>
<feature type="binding site" evidence="10">
    <location>
        <position position="458"/>
    </location>
    <ligand>
        <name>(6S)-5-formyl-5,6,7,8-tetrahydrofolate</name>
        <dbReference type="ChEBI" id="CHEBI:57457"/>
    </ligand>
</feature>
<gene>
    <name evidence="10 14" type="primary">mnmE</name>
    <name evidence="10" type="synonym">trmE</name>
    <name evidence="14" type="ORF">HUG15_22665</name>
</gene>
<dbReference type="AlphaFoldDB" id="A0A7T6Z7B5"/>
<evidence type="ECO:0000256" key="10">
    <source>
        <dbReference type="HAMAP-Rule" id="MF_00379"/>
    </source>
</evidence>
<keyword evidence="7 10" id="KW-0460">Magnesium</keyword>
<dbReference type="InterPro" id="IPR004520">
    <property type="entry name" value="GTPase_MnmE"/>
</dbReference>
<evidence type="ECO:0000256" key="1">
    <source>
        <dbReference type="ARBA" id="ARBA00011043"/>
    </source>
</evidence>
<feature type="binding site" evidence="10">
    <location>
        <position position="249"/>
    </location>
    <ligand>
        <name>K(+)</name>
        <dbReference type="ChEBI" id="CHEBI:29103"/>
    </ligand>
</feature>
<keyword evidence="9 10" id="KW-0342">GTP-binding</keyword>
<dbReference type="Gene3D" id="3.30.1360.120">
    <property type="entry name" value="Probable tRNA modification gtpase trme, domain 1"/>
    <property type="match status" value="1"/>
</dbReference>
<dbReference type="Gene3D" id="3.40.50.300">
    <property type="entry name" value="P-loop containing nucleotide triphosphate hydrolases"/>
    <property type="match status" value="1"/>
</dbReference>
<dbReference type="FunFam" id="3.40.50.300:FF:000494">
    <property type="entry name" value="tRNA modification GTPase MnmE"/>
    <property type="match status" value="1"/>
</dbReference>
<proteinExistence type="inferred from homology"/>
<feature type="binding site" evidence="10">
    <location>
        <position position="230"/>
    </location>
    <ligand>
        <name>K(+)</name>
        <dbReference type="ChEBI" id="CHEBI:29103"/>
    </ligand>
</feature>
<comment type="subcellular location">
    <subcellularLocation>
        <location evidence="10">Cytoplasm</location>
    </subcellularLocation>
</comment>
<dbReference type="Proteomes" id="UP000595823">
    <property type="component" value="Chromosome"/>
</dbReference>
<dbReference type="GO" id="GO:0046872">
    <property type="term" value="F:metal ion binding"/>
    <property type="evidence" value="ECO:0007669"/>
    <property type="project" value="UniProtKB-KW"/>
</dbReference>
<keyword evidence="2 10" id="KW-0963">Cytoplasm</keyword>
<keyword evidence="5 10" id="KW-0547">Nucleotide-binding</keyword>
<feature type="binding site" evidence="10">
    <location>
        <begin position="249"/>
        <end position="255"/>
    </location>
    <ligand>
        <name>GTP</name>
        <dbReference type="ChEBI" id="CHEBI:37565"/>
    </ligand>
</feature>
<dbReference type="GO" id="GO:0003924">
    <property type="term" value="F:GTPase activity"/>
    <property type="evidence" value="ECO:0007669"/>
    <property type="project" value="UniProtKB-UniRule"/>
</dbReference>
<dbReference type="GO" id="GO:0042802">
    <property type="term" value="F:identical protein binding"/>
    <property type="evidence" value="ECO:0007669"/>
    <property type="project" value="UniProtKB-ARBA"/>
</dbReference>
<evidence type="ECO:0000256" key="2">
    <source>
        <dbReference type="ARBA" id="ARBA00022490"/>
    </source>
</evidence>
<evidence type="ECO:0000256" key="5">
    <source>
        <dbReference type="ARBA" id="ARBA00022741"/>
    </source>
</evidence>
<dbReference type="InterPro" id="IPR018948">
    <property type="entry name" value="GTP-bd_TrmE_N"/>
</dbReference>
<evidence type="ECO:0000313" key="14">
    <source>
        <dbReference type="EMBL" id="QQK78111.1"/>
    </source>
</evidence>
<dbReference type="PANTHER" id="PTHR42714:SF2">
    <property type="entry name" value="TRNA MODIFICATION GTPASE GTPBP3, MITOCHONDRIAL"/>
    <property type="match status" value="1"/>
</dbReference>
<feature type="coiled-coil region" evidence="12">
    <location>
        <begin position="183"/>
        <end position="210"/>
    </location>
</feature>
<feature type="binding site" evidence="10">
    <location>
        <begin position="230"/>
        <end position="235"/>
    </location>
    <ligand>
        <name>GTP</name>
        <dbReference type="ChEBI" id="CHEBI:37565"/>
    </ligand>
</feature>